<dbReference type="Proteomes" id="UP001596492">
    <property type="component" value="Unassembled WGS sequence"/>
</dbReference>
<dbReference type="EMBL" id="JBHTBR010000005">
    <property type="protein sequence ID" value="MFC7292040.1"/>
    <property type="molecule type" value="Genomic_DNA"/>
</dbReference>
<organism evidence="2 3">
    <name type="scientific">Hirschia litorea</name>
    <dbReference type="NCBI Taxonomy" id="1199156"/>
    <lineage>
        <taxon>Bacteria</taxon>
        <taxon>Pseudomonadati</taxon>
        <taxon>Pseudomonadota</taxon>
        <taxon>Alphaproteobacteria</taxon>
        <taxon>Hyphomonadales</taxon>
        <taxon>Hyphomonadaceae</taxon>
        <taxon>Hirschia</taxon>
    </lineage>
</organism>
<name>A0ABW2IME8_9PROT</name>
<dbReference type="RefSeq" id="WP_382167282.1">
    <property type="nucleotide sequence ID" value="NZ_JBHTBR010000005.1"/>
</dbReference>
<protein>
    <submittedName>
        <fullName evidence="2">Nuclear transport factor 2 family protein</fullName>
    </submittedName>
</protein>
<evidence type="ECO:0000313" key="3">
    <source>
        <dbReference type="Proteomes" id="UP001596492"/>
    </source>
</evidence>
<feature type="domain" description="SnoaL-like" evidence="1">
    <location>
        <begin position="8"/>
        <end position="121"/>
    </location>
</feature>
<dbReference type="Pfam" id="PF12680">
    <property type="entry name" value="SnoaL_2"/>
    <property type="match status" value="1"/>
</dbReference>
<evidence type="ECO:0000259" key="1">
    <source>
        <dbReference type="Pfam" id="PF12680"/>
    </source>
</evidence>
<accession>A0ABW2IME8</accession>
<gene>
    <name evidence="2" type="ORF">ACFQS8_10475</name>
</gene>
<proteinExistence type="predicted"/>
<comment type="caution">
    <text evidence="2">The sequence shown here is derived from an EMBL/GenBank/DDBJ whole genome shotgun (WGS) entry which is preliminary data.</text>
</comment>
<dbReference type="Gene3D" id="3.10.450.50">
    <property type="match status" value="1"/>
</dbReference>
<keyword evidence="3" id="KW-1185">Reference proteome</keyword>
<dbReference type="SUPFAM" id="SSF54427">
    <property type="entry name" value="NTF2-like"/>
    <property type="match status" value="1"/>
</dbReference>
<dbReference type="InterPro" id="IPR032710">
    <property type="entry name" value="NTF2-like_dom_sf"/>
</dbReference>
<sequence length="125" mass="13492">MTSIADLIERYVTLSNHDDIDGVLACCANNVMFETVMNPRGSMRLQGKDQVREVLAGTMAAFKDRSHRLASIIVDGNRVAAETVFTGTALAELGDGVMPGDQVAIRGATIFEVENGLIVRICDYS</sequence>
<evidence type="ECO:0000313" key="2">
    <source>
        <dbReference type="EMBL" id="MFC7292040.1"/>
    </source>
</evidence>
<dbReference type="InterPro" id="IPR037401">
    <property type="entry name" value="SnoaL-like"/>
</dbReference>
<reference evidence="3" key="1">
    <citation type="journal article" date="2019" name="Int. J. Syst. Evol. Microbiol.">
        <title>The Global Catalogue of Microorganisms (GCM) 10K type strain sequencing project: providing services to taxonomists for standard genome sequencing and annotation.</title>
        <authorList>
            <consortium name="The Broad Institute Genomics Platform"/>
            <consortium name="The Broad Institute Genome Sequencing Center for Infectious Disease"/>
            <person name="Wu L."/>
            <person name="Ma J."/>
        </authorList>
    </citation>
    <scope>NUCLEOTIDE SEQUENCE [LARGE SCALE GENOMIC DNA]</scope>
    <source>
        <strain evidence="3">CCUG 51308</strain>
    </source>
</reference>